<protein>
    <submittedName>
        <fullName evidence="2">Uncharacterized protein</fullName>
    </submittedName>
</protein>
<evidence type="ECO:0000313" key="2">
    <source>
        <dbReference type="EMBL" id="MDR7095338.1"/>
    </source>
</evidence>
<evidence type="ECO:0000256" key="1">
    <source>
        <dbReference type="SAM" id="MobiDB-lite"/>
    </source>
</evidence>
<dbReference type="EMBL" id="JAVDWE010000008">
    <property type="protein sequence ID" value="MDR7095338.1"/>
    <property type="molecule type" value="Genomic_DNA"/>
</dbReference>
<evidence type="ECO:0000313" key="3">
    <source>
        <dbReference type="Proteomes" id="UP001265550"/>
    </source>
</evidence>
<gene>
    <name evidence="2" type="ORF">J2X09_003086</name>
</gene>
<dbReference type="Proteomes" id="UP001265550">
    <property type="component" value="Unassembled WGS sequence"/>
</dbReference>
<accession>A0ABU1VDT7</accession>
<name>A0ABU1VDT7_9BURK</name>
<proteinExistence type="predicted"/>
<keyword evidence="3" id="KW-1185">Reference proteome</keyword>
<dbReference type="RefSeq" id="WP_204734273.1">
    <property type="nucleotide sequence ID" value="NZ_JAVDWE010000008.1"/>
</dbReference>
<feature type="region of interest" description="Disordered" evidence="1">
    <location>
        <begin position="1"/>
        <end position="49"/>
    </location>
</feature>
<comment type="caution">
    <text evidence="2">The sequence shown here is derived from an EMBL/GenBank/DDBJ whole genome shotgun (WGS) entry which is preliminary data.</text>
</comment>
<sequence length="79" mass="8371">MTGERDATVRTVLRGEPLRQQLDAGNAQRHPAPPTPTAPPTAGGDGTVRLINGVPASAAVHCCGRGCAHCRIYWRKNDV</sequence>
<reference evidence="2 3" key="1">
    <citation type="submission" date="2023-07" db="EMBL/GenBank/DDBJ databases">
        <title>Sorghum-associated microbial communities from plants grown in Nebraska, USA.</title>
        <authorList>
            <person name="Schachtman D."/>
        </authorList>
    </citation>
    <scope>NUCLEOTIDE SEQUENCE [LARGE SCALE GENOMIC DNA]</scope>
    <source>
        <strain evidence="2 3">BE240</strain>
    </source>
</reference>
<organism evidence="2 3">
    <name type="scientific">Hydrogenophaga laconesensis</name>
    <dbReference type="NCBI Taxonomy" id="1805971"/>
    <lineage>
        <taxon>Bacteria</taxon>
        <taxon>Pseudomonadati</taxon>
        <taxon>Pseudomonadota</taxon>
        <taxon>Betaproteobacteria</taxon>
        <taxon>Burkholderiales</taxon>
        <taxon>Comamonadaceae</taxon>
        <taxon>Hydrogenophaga</taxon>
    </lineage>
</organism>